<feature type="compositionally biased region" description="Low complexity" evidence="1">
    <location>
        <begin position="514"/>
        <end position="534"/>
    </location>
</feature>
<feature type="chain" id="PRO_5021299491" evidence="2">
    <location>
        <begin position="18"/>
        <end position="822"/>
    </location>
</feature>
<feature type="signal peptide" evidence="2">
    <location>
        <begin position="1"/>
        <end position="17"/>
    </location>
</feature>
<dbReference type="AlphaFoldDB" id="A0A507FP72"/>
<feature type="region of interest" description="Disordered" evidence="1">
    <location>
        <begin position="725"/>
        <end position="751"/>
    </location>
</feature>
<evidence type="ECO:0000256" key="2">
    <source>
        <dbReference type="SAM" id="SignalP"/>
    </source>
</evidence>
<feature type="compositionally biased region" description="Pro residues" evidence="1">
    <location>
        <begin position="725"/>
        <end position="737"/>
    </location>
</feature>
<accession>A0A507FP72</accession>
<reference evidence="3 4" key="1">
    <citation type="journal article" date="2019" name="Sci. Rep.">
        <title>Comparative genomics of chytrid fungi reveal insights into the obligate biotrophic and pathogenic lifestyle of Synchytrium endobioticum.</title>
        <authorList>
            <person name="van de Vossenberg B.T.L.H."/>
            <person name="Warris S."/>
            <person name="Nguyen H.D.T."/>
            <person name="van Gent-Pelzer M.P.E."/>
            <person name="Joly D.L."/>
            <person name="van de Geest H.C."/>
            <person name="Bonants P.J.M."/>
            <person name="Smith D.S."/>
            <person name="Levesque C.A."/>
            <person name="van der Lee T.A.J."/>
        </authorList>
    </citation>
    <scope>NUCLEOTIDE SEQUENCE [LARGE SCALE GENOMIC DNA]</scope>
    <source>
        <strain evidence="3 4">CBS 675.73</strain>
    </source>
</reference>
<gene>
    <name evidence="3" type="ORF">CcCBS67573_g01906</name>
</gene>
<evidence type="ECO:0000313" key="3">
    <source>
        <dbReference type="EMBL" id="TPX76827.1"/>
    </source>
</evidence>
<comment type="caution">
    <text evidence="3">The sequence shown here is derived from an EMBL/GenBank/DDBJ whole genome shotgun (WGS) entry which is preliminary data.</text>
</comment>
<feature type="compositionally biased region" description="Polar residues" evidence="1">
    <location>
        <begin position="741"/>
        <end position="751"/>
    </location>
</feature>
<sequence>MRSAVFVFSCGVLVVLGGSSPLRCSVRAVGINAPPPLEYIPAVIHLHQPSSRIPSVFSRTHLAIPFRISSASLGDSSSDLAVLLFGPSSDSALSLQLACVAQNPRQESSTPETQNKAIVQVFDIQWNSLIQNASLSTHPHLTVPEIPTIKLRYRGAERIPGALHLVSISKFSTPYPSIAFLYYVVDGESYHFESKVVLIPGNDKDEFDHMSELPGSSSSTLESDSSCSRGNDAFGCACVNFISNNRESCHHSDPETLVARYILPGNMWIGKFSYSYSGSILYTRQLDKFSYRLISKQAQLQYSPSENNPVPILDSSSSLMGPILDKSIYGSNLKVLAITELYAEEGAHTVLDIRYDSLDEDNFWFYVFLNYKAPGSSEWIQHVIVKGRETLVQMDEIPIRHDDYYFIINPIVAVSKGGKCAMFVYKGSVHVLDHVGPDKLKEESAHGFMLTKSRLVKSLQSNVRVRGMVVSDDGFVASMVTDTDSVVTLKRNYTIRARPEPESPPSQPLRQESSDSAASETSNSAESESAGHSAESFFRSPFDINFLYDSQPSISQIQSAGIVESEPSLVKELSSPVALSKLFERGKWRLESVWNPEFMNEVALREPSTVIVSLALVPKSNPDDLTLLGTLLYLDSSHYALSNLTHSHTRNSALLFSNNILIVLNLDEEESGSFIVSFFFEKWKMFLGMGVVIAFFTFNEVRFSRRDAALRAALFPNPHAPHSIPPAALPTLSPPMLNPAGGQQASSTTLVSHQRTTTTVISRDNIEAVVETSVSGDNDGHTVRSRIVVSSPITASPQFSTSVTESRSEITTTQIERVAHDD</sequence>
<name>A0A507FP72_9FUNG</name>
<organism evidence="3 4">
    <name type="scientific">Chytriomyces confervae</name>
    <dbReference type="NCBI Taxonomy" id="246404"/>
    <lineage>
        <taxon>Eukaryota</taxon>
        <taxon>Fungi</taxon>
        <taxon>Fungi incertae sedis</taxon>
        <taxon>Chytridiomycota</taxon>
        <taxon>Chytridiomycota incertae sedis</taxon>
        <taxon>Chytridiomycetes</taxon>
        <taxon>Chytridiales</taxon>
        <taxon>Chytriomycetaceae</taxon>
        <taxon>Chytriomyces</taxon>
    </lineage>
</organism>
<feature type="region of interest" description="Disordered" evidence="1">
    <location>
        <begin position="495"/>
        <end position="534"/>
    </location>
</feature>
<feature type="compositionally biased region" description="Polar residues" evidence="1">
    <location>
        <begin position="799"/>
        <end position="815"/>
    </location>
</feature>
<dbReference type="Proteomes" id="UP000320333">
    <property type="component" value="Unassembled WGS sequence"/>
</dbReference>
<dbReference type="OrthoDB" id="2153288at2759"/>
<keyword evidence="2" id="KW-0732">Signal</keyword>
<evidence type="ECO:0000313" key="4">
    <source>
        <dbReference type="Proteomes" id="UP000320333"/>
    </source>
</evidence>
<feature type="region of interest" description="Disordered" evidence="1">
    <location>
        <begin position="799"/>
        <end position="822"/>
    </location>
</feature>
<proteinExistence type="predicted"/>
<protein>
    <submittedName>
        <fullName evidence="3">Uncharacterized protein</fullName>
    </submittedName>
</protein>
<dbReference type="EMBL" id="QEAP01000035">
    <property type="protein sequence ID" value="TPX76827.1"/>
    <property type="molecule type" value="Genomic_DNA"/>
</dbReference>
<evidence type="ECO:0000256" key="1">
    <source>
        <dbReference type="SAM" id="MobiDB-lite"/>
    </source>
</evidence>
<keyword evidence="4" id="KW-1185">Reference proteome</keyword>